<dbReference type="EMBL" id="JBHSDJ010000013">
    <property type="protein sequence ID" value="MFC4246591.1"/>
    <property type="molecule type" value="Genomic_DNA"/>
</dbReference>
<dbReference type="AlphaFoldDB" id="A0ABD5NWX8"/>
<feature type="compositionally biased region" description="Acidic residues" evidence="1">
    <location>
        <begin position="225"/>
        <end position="234"/>
    </location>
</feature>
<feature type="compositionally biased region" description="Low complexity" evidence="1">
    <location>
        <begin position="235"/>
        <end position="253"/>
    </location>
</feature>
<feature type="compositionally biased region" description="Basic and acidic residues" evidence="1">
    <location>
        <begin position="368"/>
        <end position="382"/>
    </location>
</feature>
<dbReference type="RefSeq" id="WP_246966707.1">
    <property type="nucleotide sequence ID" value="NZ_CP095397.1"/>
</dbReference>
<sequence>MDSRTQERVERWDSRPFDGGRDGLSDLADSGFSGAVTAAGTWLFMLNGRVVGVFDGSLEDFDAASGTVYVAPDPALPLLAAMKTRGGDTRAKYYTNDTPLSEVDQTLQDGSFTGYVELSENVLSGDYYVVYYGGRRMAAAYIGTAERLLTDEEAFERAADEVGIYEVIDVDVDVTDLREPANEPEPDPELESDPTPSSPDSSGNLDVSIDAVEEAEADATSSDVTVDDALDDTASDPAAPTDDAATGITTTDDQPTDASSPGITDVTIDPTGTESTTDGTPETTAATVDEPTEGQSASVADAIETADEADESDDGPTDPDLVEVEAAAKELDESGISWTADDEDETDGDATKATESTDADGGSDDSDLERQFEREEQWRETRSIPSIDPDNTSESAAAERGSASGRQRSNAASSSGSTGASAGPSERQRGPDQSSPSGSNSPRRESSVSEATAASPSTSPSRARDADDRTARIERLEERRDALEAQRDELAEKCERLQAENQELSATVDRLQSRIDDLERQLEQAQSADSSTAVDGVAGGTSLSPKRALAGTNLFVRYDSKSKPTLETAHGGGASPSEVASNLRLEHHTGFDDSTVTVDGQPYVEFLRETMEYQLVDWLTTTVLYEIRDTGRADGLGDLYDAIPRIDRAELHASIALEDDAADVPSEVTFDVVAFDKMGNPLIVANLNRSREPATREMLEELEATASALKANYPDLGAALVVTSSFFEPGALEVTEEATSSGFLSRGSKLSYVNLSRKQGYHLCLVEARSGGFHMNVPEL</sequence>
<feature type="region of interest" description="Disordered" evidence="1">
    <location>
        <begin position="521"/>
        <end position="543"/>
    </location>
</feature>
<dbReference type="Pfam" id="PF24371">
    <property type="entry name" value="DUF7527"/>
    <property type="match status" value="1"/>
</dbReference>
<evidence type="ECO:0000313" key="4">
    <source>
        <dbReference type="Proteomes" id="UP001595821"/>
    </source>
</evidence>
<feature type="region of interest" description="Disordered" evidence="1">
    <location>
        <begin position="178"/>
        <end position="480"/>
    </location>
</feature>
<feature type="compositionally biased region" description="Polar residues" evidence="1">
    <location>
        <begin position="431"/>
        <end position="441"/>
    </location>
</feature>
<feature type="compositionally biased region" description="Low complexity" evidence="1">
    <location>
        <begin position="448"/>
        <end position="461"/>
    </location>
</feature>
<feature type="compositionally biased region" description="Acidic residues" evidence="1">
    <location>
        <begin position="357"/>
        <end position="367"/>
    </location>
</feature>
<feature type="compositionally biased region" description="Low complexity" evidence="1">
    <location>
        <begin position="269"/>
        <end position="287"/>
    </location>
</feature>
<dbReference type="GeneID" id="71854626"/>
<dbReference type="Proteomes" id="UP001595821">
    <property type="component" value="Unassembled WGS sequence"/>
</dbReference>
<evidence type="ECO:0000259" key="2">
    <source>
        <dbReference type="Pfam" id="PF24371"/>
    </source>
</evidence>
<feature type="compositionally biased region" description="Low complexity" evidence="1">
    <location>
        <begin position="393"/>
        <end position="425"/>
    </location>
</feature>
<feature type="compositionally biased region" description="Low complexity" evidence="1">
    <location>
        <begin position="193"/>
        <end position="202"/>
    </location>
</feature>
<feature type="compositionally biased region" description="Acidic residues" evidence="1">
    <location>
        <begin position="182"/>
        <end position="192"/>
    </location>
</feature>
<feature type="compositionally biased region" description="Polar residues" evidence="1">
    <location>
        <begin position="523"/>
        <end position="533"/>
    </location>
</feature>
<protein>
    <submittedName>
        <fullName evidence="3">Transcriptional regulator</fullName>
    </submittedName>
</protein>
<feature type="domain" description="DUF7527" evidence="2">
    <location>
        <begin position="543"/>
        <end position="780"/>
    </location>
</feature>
<evidence type="ECO:0000256" key="1">
    <source>
        <dbReference type="SAM" id="MobiDB-lite"/>
    </source>
</evidence>
<evidence type="ECO:0000313" key="3">
    <source>
        <dbReference type="EMBL" id="MFC4246591.1"/>
    </source>
</evidence>
<gene>
    <name evidence="3" type="ORF">ACFOZ7_06220</name>
</gene>
<organism evidence="3 4">
    <name type="scientific">Natribaculum luteum</name>
    <dbReference type="NCBI Taxonomy" id="1586232"/>
    <lineage>
        <taxon>Archaea</taxon>
        <taxon>Methanobacteriati</taxon>
        <taxon>Methanobacteriota</taxon>
        <taxon>Stenosarchaea group</taxon>
        <taxon>Halobacteria</taxon>
        <taxon>Halobacteriales</taxon>
        <taxon>Natrialbaceae</taxon>
        <taxon>Natribaculum</taxon>
    </lineage>
</organism>
<reference evidence="3 4" key="1">
    <citation type="journal article" date="2014" name="Int. J. Syst. Evol. Microbiol.">
        <title>Complete genome sequence of Corynebacterium casei LMG S-19264T (=DSM 44701T), isolated from a smear-ripened cheese.</title>
        <authorList>
            <consortium name="US DOE Joint Genome Institute (JGI-PGF)"/>
            <person name="Walter F."/>
            <person name="Albersmeier A."/>
            <person name="Kalinowski J."/>
            <person name="Ruckert C."/>
        </authorList>
    </citation>
    <scope>NUCLEOTIDE SEQUENCE [LARGE SCALE GENOMIC DNA]</scope>
    <source>
        <strain evidence="3 4">IBRC-M 10912</strain>
    </source>
</reference>
<dbReference type="Gene3D" id="1.10.287.1490">
    <property type="match status" value="1"/>
</dbReference>
<feature type="compositionally biased region" description="Acidic residues" evidence="1">
    <location>
        <begin position="304"/>
        <end position="323"/>
    </location>
</feature>
<dbReference type="InterPro" id="IPR055949">
    <property type="entry name" value="DUF7527"/>
</dbReference>
<comment type="caution">
    <text evidence="3">The sequence shown here is derived from an EMBL/GenBank/DDBJ whole genome shotgun (WGS) entry which is preliminary data.</text>
</comment>
<proteinExistence type="predicted"/>
<accession>A0ABD5NWX8</accession>
<feature type="compositionally biased region" description="Basic and acidic residues" evidence="1">
    <location>
        <begin position="462"/>
        <end position="480"/>
    </location>
</feature>
<name>A0ABD5NWX8_9EURY</name>